<dbReference type="Proteomes" id="UP000253772">
    <property type="component" value="Chromosome c2"/>
</dbReference>
<dbReference type="RefSeq" id="WP_008652587.1">
    <property type="nucleotide sequence ID" value="NZ_CP026544.1"/>
</dbReference>
<sequence length="109" mass="11754">MSHRFAAAGAVFALLLLSATAGAQTQPQPQPPANAQEAKAKFTEKFNEADANHDGKLTREEAEAGMPHVAKDFDKIDAKKKGYVTQKQVGAYYAAKAKQRRAQDPGNLN</sequence>
<name>A0A132H8G2_9BURK</name>
<gene>
    <name evidence="3" type="ORF">DDF84_030000</name>
</gene>
<feature type="compositionally biased region" description="Low complexity" evidence="1">
    <location>
        <begin position="23"/>
        <end position="37"/>
    </location>
</feature>
<keyword evidence="2" id="KW-0732">Signal</keyword>
<organism evidence="3 4">
    <name type="scientific">Cupriavidus metallidurans</name>
    <dbReference type="NCBI Taxonomy" id="119219"/>
    <lineage>
        <taxon>Bacteria</taxon>
        <taxon>Pseudomonadati</taxon>
        <taxon>Pseudomonadota</taxon>
        <taxon>Betaproteobacteria</taxon>
        <taxon>Burkholderiales</taxon>
        <taxon>Burkholderiaceae</taxon>
        <taxon>Cupriavidus</taxon>
    </lineage>
</organism>
<dbReference type="EMBL" id="CP037901">
    <property type="protein sequence ID" value="QBP13802.1"/>
    <property type="molecule type" value="Genomic_DNA"/>
</dbReference>
<dbReference type="Gene3D" id="1.10.238.10">
    <property type="entry name" value="EF-hand"/>
    <property type="match status" value="1"/>
</dbReference>
<accession>A0A132H8G2</accession>
<reference evidence="3 4" key="1">
    <citation type="submission" date="2019-03" db="EMBL/GenBank/DDBJ databases">
        <title>Comparative insights into the high quality Complete genome sequence of highly metal resistant Cupriavidus metallidurans strain BS1 isolated from a gold-copper mine.</title>
        <authorList>
            <person name="Mazhar H.S."/>
            <person name="Rensing C."/>
        </authorList>
    </citation>
    <scope>NUCLEOTIDE SEQUENCE [LARGE SCALE GENOMIC DNA]</scope>
    <source>
        <strain evidence="3 4">BS1</strain>
    </source>
</reference>
<dbReference type="OMA" id="PQIEAFM"/>
<proteinExistence type="predicted"/>
<dbReference type="GO" id="GO:0005509">
    <property type="term" value="F:calcium ion binding"/>
    <property type="evidence" value="ECO:0007669"/>
    <property type="project" value="InterPro"/>
</dbReference>
<feature type="chain" id="PRO_5007451278" evidence="2">
    <location>
        <begin position="24"/>
        <end position="109"/>
    </location>
</feature>
<dbReference type="InterPro" id="IPR002048">
    <property type="entry name" value="EF_hand_dom"/>
</dbReference>
<evidence type="ECO:0000256" key="2">
    <source>
        <dbReference type="SAM" id="SignalP"/>
    </source>
</evidence>
<protein>
    <submittedName>
        <fullName evidence="3">Calcium-binding protein</fullName>
    </submittedName>
</protein>
<dbReference type="SUPFAM" id="SSF47473">
    <property type="entry name" value="EF-hand"/>
    <property type="match status" value="1"/>
</dbReference>
<feature type="region of interest" description="Disordered" evidence="1">
    <location>
        <begin position="23"/>
        <end position="66"/>
    </location>
</feature>
<feature type="signal peptide" evidence="2">
    <location>
        <begin position="1"/>
        <end position="23"/>
    </location>
</feature>
<dbReference type="InterPro" id="IPR011992">
    <property type="entry name" value="EF-hand-dom_pair"/>
</dbReference>
<evidence type="ECO:0000313" key="3">
    <source>
        <dbReference type="EMBL" id="QBP13802.1"/>
    </source>
</evidence>
<feature type="compositionally biased region" description="Basic and acidic residues" evidence="1">
    <location>
        <begin position="38"/>
        <end position="62"/>
    </location>
</feature>
<evidence type="ECO:0000313" key="4">
    <source>
        <dbReference type="Proteomes" id="UP000253772"/>
    </source>
</evidence>
<dbReference type="Pfam" id="PF13202">
    <property type="entry name" value="EF-hand_5"/>
    <property type="match status" value="1"/>
</dbReference>
<dbReference type="AlphaFoldDB" id="A0A132H8G2"/>
<evidence type="ECO:0000256" key="1">
    <source>
        <dbReference type="SAM" id="MobiDB-lite"/>
    </source>
</evidence>
<dbReference type="PROSITE" id="PS50222">
    <property type="entry name" value="EF_HAND_2"/>
    <property type="match status" value="1"/>
</dbReference>
<dbReference type="GeneID" id="60823518"/>